<keyword evidence="3" id="KW-1185">Reference proteome</keyword>
<protein>
    <recommendedName>
        <fullName evidence="4">ABC transporter permease</fullName>
    </recommendedName>
</protein>
<feature type="transmembrane region" description="Helical" evidence="1">
    <location>
        <begin position="137"/>
        <end position="154"/>
    </location>
</feature>
<evidence type="ECO:0008006" key="4">
    <source>
        <dbReference type="Google" id="ProtNLM"/>
    </source>
</evidence>
<feature type="transmembrane region" description="Helical" evidence="1">
    <location>
        <begin position="166"/>
        <end position="199"/>
    </location>
</feature>
<sequence length="373" mass="44480">MVNLFQTRRKLERQNNVKLLASIVDWTIALYMILPGAIIGFFLYKDFVTDVETLWVAQVPLVIWMVLLFFITSMPTIRTYLQRADRLFLIQDSRQMTQLKRAGFTWTLTKHLCRIVFFLALLVPIFIKVHHLTTLDLLIYLLLFFTASFCKNLVHLRIQIKWQQFCISFVVWVAGIALFLYVSPVVIALICMVLCIVNYMYYERHFVQSMKHFDQLVELDQVEFYKWQSTIFNTAPELRSMLAPKMKKPRFLWTNSKRMFSHSDYFIEELLCKTMLRQSQYKWGYLRLLFTGIGFIIVVPVWVKFVLLILLFFGLRTYMKSILQQTFEHKVWTIFQVSEEQMQRARTRLLKGFVDFPILIVFVMVVVYLTGYS</sequence>
<feature type="transmembrane region" description="Helical" evidence="1">
    <location>
        <begin position="285"/>
        <end position="313"/>
    </location>
</feature>
<comment type="caution">
    <text evidence="2">The sequence shown here is derived from an EMBL/GenBank/DDBJ whole genome shotgun (WGS) entry which is preliminary data.</text>
</comment>
<keyword evidence="1" id="KW-0472">Membrane</keyword>
<dbReference type="EMBL" id="LGRV01000003">
    <property type="protein sequence ID" value="KOS68154.1"/>
    <property type="molecule type" value="Genomic_DNA"/>
</dbReference>
<evidence type="ECO:0000313" key="2">
    <source>
        <dbReference type="EMBL" id="KOS68154.1"/>
    </source>
</evidence>
<organism evidence="2 3">
    <name type="scientific">Lysinibacillus contaminans</name>
    <dbReference type="NCBI Taxonomy" id="1293441"/>
    <lineage>
        <taxon>Bacteria</taxon>
        <taxon>Bacillati</taxon>
        <taxon>Bacillota</taxon>
        <taxon>Bacilli</taxon>
        <taxon>Bacillales</taxon>
        <taxon>Bacillaceae</taxon>
        <taxon>Lysinibacillus</taxon>
    </lineage>
</organism>
<feature type="transmembrane region" description="Helical" evidence="1">
    <location>
        <begin position="102"/>
        <end position="125"/>
    </location>
</feature>
<dbReference type="RefSeq" id="WP_053582971.1">
    <property type="nucleotide sequence ID" value="NZ_LGRV01000003.1"/>
</dbReference>
<evidence type="ECO:0000313" key="3">
    <source>
        <dbReference type="Proteomes" id="UP000050668"/>
    </source>
</evidence>
<reference evidence="3" key="1">
    <citation type="submission" date="2015-07" db="EMBL/GenBank/DDBJ databases">
        <title>Fjat-14205 dsm 2895.</title>
        <authorList>
            <person name="Liu B."/>
            <person name="Wang J."/>
            <person name="Zhu Y."/>
            <person name="Liu G."/>
            <person name="Chen Q."/>
            <person name="Chen Z."/>
            <person name="Lan J."/>
            <person name="Che J."/>
            <person name="Ge C."/>
            <person name="Shi H."/>
            <person name="Pan Z."/>
            <person name="Liu X."/>
        </authorList>
    </citation>
    <scope>NUCLEOTIDE SEQUENCE [LARGE SCALE GENOMIC DNA]</scope>
    <source>
        <strain evidence="3">DSM 25560</strain>
    </source>
</reference>
<name>A0ABR5K090_9BACI</name>
<feature type="transmembrane region" description="Helical" evidence="1">
    <location>
        <begin position="55"/>
        <end position="81"/>
    </location>
</feature>
<accession>A0ABR5K090</accession>
<proteinExistence type="predicted"/>
<keyword evidence="1" id="KW-0812">Transmembrane</keyword>
<evidence type="ECO:0000256" key="1">
    <source>
        <dbReference type="SAM" id="Phobius"/>
    </source>
</evidence>
<feature type="transmembrane region" description="Helical" evidence="1">
    <location>
        <begin position="352"/>
        <end position="371"/>
    </location>
</feature>
<keyword evidence="1" id="KW-1133">Transmembrane helix</keyword>
<dbReference type="Pfam" id="PF05975">
    <property type="entry name" value="EcsB"/>
    <property type="match status" value="1"/>
</dbReference>
<dbReference type="InterPro" id="IPR010288">
    <property type="entry name" value="EcsB_ABC"/>
</dbReference>
<gene>
    <name evidence="2" type="ORF">AEA09_06020</name>
</gene>
<dbReference type="Proteomes" id="UP000050668">
    <property type="component" value="Unassembled WGS sequence"/>
</dbReference>
<feature type="transmembrane region" description="Helical" evidence="1">
    <location>
        <begin position="20"/>
        <end position="43"/>
    </location>
</feature>